<dbReference type="Gene3D" id="2.60.210.10">
    <property type="entry name" value="Apoptosis, Tumor Necrosis Factor Receptor Associated Protein 2, Chain A"/>
    <property type="match status" value="1"/>
</dbReference>
<accession>A0ABD3PMX3</accession>
<dbReference type="InterPro" id="IPR002083">
    <property type="entry name" value="MATH/TRAF_dom"/>
</dbReference>
<evidence type="ECO:0000313" key="3">
    <source>
        <dbReference type="Proteomes" id="UP001516023"/>
    </source>
</evidence>
<sequence length="161" mass="18306">MRSKPVCLHFEFNSFRDLPSKIDDVIESEDKTDSNGNTWKVQLYPGGCSDAVDQGMIALILLNTGDTDVDAKFSFIVRNDLGYAVRTETDNAFHCFPSHGREGYGYGYSDTTFIKRSRIIEEENEILINKALHIDVSIQVKVQKEELYRPQTPHTHNMLAC</sequence>
<organism evidence="2 3">
    <name type="scientific">Cyclotella cryptica</name>
    <dbReference type="NCBI Taxonomy" id="29204"/>
    <lineage>
        <taxon>Eukaryota</taxon>
        <taxon>Sar</taxon>
        <taxon>Stramenopiles</taxon>
        <taxon>Ochrophyta</taxon>
        <taxon>Bacillariophyta</taxon>
        <taxon>Coscinodiscophyceae</taxon>
        <taxon>Thalassiosirophycidae</taxon>
        <taxon>Stephanodiscales</taxon>
        <taxon>Stephanodiscaceae</taxon>
        <taxon>Cyclotella</taxon>
    </lineage>
</organism>
<proteinExistence type="predicted"/>
<dbReference type="SUPFAM" id="SSF49599">
    <property type="entry name" value="TRAF domain-like"/>
    <property type="match status" value="1"/>
</dbReference>
<evidence type="ECO:0000313" key="2">
    <source>
        <dbReference type="EMBL" id="KAL3788676.1"/>
    </source>
</evidence>
<feature type="domain" description="MATH" evidence="1">
    <location>
        <begin position="5"/>
        <end position="138"/>
    </location>
</feature>
<protein>
    <recommendedName>
        <fullName evidence="1">MATH domain-containing protein</fullName>
    </recommendedName>
</protein>
<dbReference type="EMBL" id="JABMIG020000153">
    <property type="protein sequence ID" value="KAL3788676.1"/>
    <property type="molecule type" value="Genomic_DNA"/>
</dbReference>
<gene>
    <name evidence="2" type="ORF">HJC23_001875</name>
</gene>
<dbReference type="InterPro" id="IPR008974">
    <property type="entry name" value="TRAF-like"/>
</dbReference>
<comment type="caution">
    <text evidence="2">The sequence shown here is derived from an EMBL/GenBank/DDBJ whole genome shotgun (WGS) entry which is preliminary data.</text>
</comment>
<keyword evidence="3" id="KW-1185">Reference proteome</keyword>
<dbReference type="PROSITE" id="PS50144">
    <property type="entry name" value="MATH"/>
    <property type="match status" value="1"/>
</dbReference>
<reference evidence="2 3" key="1">
    <citation type="journal article" date="2020" name="G3 (Bethesda)">
        <title>Improved Reference Genome for Cyclotella cryptica CCMP332, a Model for Cell Wall Morphogenesis, Salinity Adaptation, and Lipid Production in Diatoms (Bacillariophyta).</title>
        <authorList>
            <person name="Roberts W.R."/>
            <person name="Downey K.M."/>
            <person name="Ruck E.C."/>
            <person name="Traller J.C."/>
            <person name="Alverson A.J."/>
        </authorList>
    </citation>
    <scope>NUCLEOTIDE SEQUENCE [LARGE SCALE GENOMIC DNA]</scope>
    <source>
        <strain evidence="2 3">CCMP332</strain>
    </source>
</reference>
<dbReference type="Proteomes" id="UP001516023">
    <property type="component" value="Unassembled WGS sequence"/>
</dbReference>
<name>A0ABD3PMX3_9STRA</name>
<dbReference type="AlphaFoldDB" id="A0ABD3PMX3"/>
<evidence type="ECO:0000259" key="1">
    <source>
        <dbReference type="PROSITE" id="PS50144"/>
    </source>
</evidence>